<name>A0ABM4JSI3_EQUPR</name>
<evidence type="ECO:0000256" key="2">
    <source>
        <dbReference type="ARBA" id="ARBA00009580"/>
    </source>
</evidence>
<feature type="region of interest" description="Disordered" evidence="9">
    <location>
        <begin position="1"/>
        <end position="23"/>
    </location>
</feature>
<feature type="region of interest" description="Disordered" evidence="9">
    <location>
        <begin position="648"/>
        <end position="668"/>
    </location>
</feature>
<feature type="compositionally biased region" description="Basic and acidic residues" evidence="9">
    <location>
        <begin position="693"/>
        <end position="707"/>
    </location>
</feature>
<dbReference type="InterPro" id="IPR043587">
    <property type="entry name" value="Phosphatase_SSH-like"/>
</dbReference>
<feature type="compositionally biased region" description="Pro residues" evidence="9">
    <location>
        <begin position="653"/>
        <end position="662"/>
    </location>
</feature>
<evidence type="ECO:0000256" key="1">
    <source>
        <dbReference type="ARBA" id="ARBA00004245"/>
    </source>
</evidence>
<dbReference type="RefSeq" id="XP_070418907.1">
    <property type="nucleotide sequence ID" value="XM_070562806.1"/>
</dbReference>
<dbReference type="InterPro" id="IPR029021">
    <property type="entry name" value="Prot-tyrosine_phosphatase-like"/>
</dbReference>
<dbReference type="InterPro" id="IPR000387">
    <property type="entry name" value="Tyr_Pase_dom"/>
</dbReference>
<feature type="region of interest" description="Disordered" evidence="9">
    <location>
        <begin position="1226"/>
        <end position="1250"/>
    </location>
</feature>
<dbReference type="Proteomes" id="UP001652662">
    <property type="component" value="Chromosome 10"/>
</dbReference>
<dbReference type="CDD" id="cd14569">
    <property type="entry name" value="DSP_slingshot_2"/>
    <property type="match status" value="1"/>
</dbReference>
<comment type="catalytic activity">
    <reaction evidence="8">
        <text>O-phospho-L-threonyl-[protein] + H2O = L-threonyl-[protein] + phosphate</text>
        <dbReference type="Rhea" id="RHEA:47004"/>
        <dbReference type="Rhea" id="RHEA-COMP:11060"/>
        <dbReference type="Rhea" id="RHEA-COMP:11605"/>
        <dbReference type="ChEBI" id="CHEBI:15377"/>
        <dbReference type="ChEBI" id="CHEBI:30013"/>
        <dbReference type="ChEBI" id="CHEBI:43474"/>
        <dbReference type="ChEBI" id="CHEBI:61977"/>
        <dbReference type="EC" id="3.1.3.16"/>
    </reaction>
</comment>
<keyword evidence="7" id="KW-0206">Cytoskeleton</keyword>
<dbReference type="EC" id="3.1.3.16" evidence="3"/>
<feature type="region of interest" description="Disordered" evidence="9">
    <location>
        <begin position="1410"/>
        <end position="1450"/>
    </location>
</feature>
<accession>A0ABM4JSI3</accession>
<dbReference type="InterPro" id="IPR016130">
    <property type="entry name" value="Tyr_Pase_AS"/>
</dbReference>
<dbReference type="GeneID" id="103561896"/>
<dbReference type="SUPFAM" id="SSF52799">
    <property type="entry name" value="(Phosphotyrosine protein) phosphatases II"/>
    <property type="match status" value="1"/>
</dbReference>
<feature type="compositionally biased region" description="Acidic residues" evidence="9">
    <location>
        <begin position="864"/>
        <end position="875"/>
    </location>
</feature>
<feature type="compositionally biased region" description="Polar residues" evidence="9">
    <location>
        <begin position="916"/>
        <end position="931"/>
    </location>
</feature>
<dbReference type="PANTHER" id="PTHR45864">
    <property type="entry name" value="SLINGSHOT PROTEIN PHOSPHATASE HOMOLOG"/>
    <property type="match status" value="1"/>
</dbReference>
<evidence type="ECO:0000256" key="5">
    <source>
        <dbReference type="ARBA" id="ARBA00022801"/>
    </source>
</evidence>
<feature type="domain" description="DEK-C" evidence="12">
    <location>
        <begin position="275"/>
        <end position="330"/>
    </location>
</feature>
<evidence type="ECO:0000256" key="7">
    <source>
        <dbReference type="ARBA" id="ARBA00023212"/>
    </source>
</evidence>
<sequence length="1450" mass="160709">MALVTVQRSPTPSTTSSPCASSSHLEDSESAALLCCECEESEIFSDSNEADSGEEECRSQPRSISESFLTVKGAALFLPRGNGSSTPRISHRRNKHAGDLQQHLQAMFILLRPEDNIRLAVRLESTYQNRTRYMVVVSTNGRQDTEESIVLGMDFSSNDSSTCTMGLVLPLWSDTLIHLDGDGGFSVSTDNRVHIFKPVSVQAMWSALQSLHKACEVARMHNYYPGSLFLTWVSYYESHINSDQSSVNEWNAMQDVQSHRPDSPALFTAIPTERERTERLIKTKLREIMMQKDLENITSKEIRTELEMQMVCNLREFKEFIDNEMIVILGQMDSPTQIFEHVFLGSEWNASNLEDLQNRGVRYILNVTREIDNFFPGVFEYHNIRVYDEEATDLLAYWNDTYKFISKAKKHGSKCLVHCKMGVSRSASTVIAYAMKEYGWNLDRAYDYVKERRTVTKPNPSFMRQLEEYQGILLASKQRHNKLWRSHSDSDLSDHHEPICKPGLELNKKEITTSADQIAEVKTMESHPPISPVFVEHVVPQDENQKGLCTKERVICLEFTSRELHAGQIEDELNLNDINGCSSGCCLNESKFPLDNCHASKALIQPGQAPEMANKFPDLTVEDLETDALKADMNVHLLPMEELTSRLKDLPMSPDPESPSPQPSCQAEVSDFSTDRIDFFSALEKFVELSQETRSRSFSHSRMEELGGGRSESCRLSMVEVAPSEVTADDQRSSSLSNTPHASEESSIDEEQSKAISELVSPDVFLQSHSENVMSVKEIVTEIESISQGVGQIQLKGDLLSNPCHTPKKHTVHELPFERAQALENKPGNLEQNEGSCTAQPELAKDSGKWDPEGCLTTHSFTSELEEEEPAEGEQELWGPGIHPGAKWCPGSVRRATLEFEERLRQEQEHHGTAPACTSSSTRKNSKNDSSVPDLAPKGKSDEATLEHSFVPKEPEMNKGKGKCTGSEAGSLPYSEQNAMIPAPEPLEFHPLPAPQECPGSGTRTKQEGVLTEQRTVVSCQGSETQAVPLPLPKKIEIIEYTHTVTSPNHSGPGGDIVTSEKSREQGLRKVKVEKSITVLCALDENLNRTLGPNQVALHPKVLPLPRSSSPEHNRPTNPTSTLSSPEDWGNSPATALKTAAPFVSHTTHVPSASLDYLHPQTVVHLQGCTEQSSTTDSEPSAEQGSWEGSQEGPLSSGNVVPYKGSQLSSEDLSLISKLGDKIGASQEKLDPSPVASRLPQSSSSDSVQCLSHSPSVVKENAKEIESQAICQVGLTKPSQIRRSASLAKLGYLDLCKDRLPEREPVSSESPHLKLLQPFIRTDSGMHAMEVQEPPENSDASQNLEPTKYFVEQLRTTECIAQSKPVERPLVQYAKEFGHSQQCLLPRAGPELTSSEGGLPLLQTQGQQCAGPAPGLAVAPRQQHGRTHPLRRLKKANDKKRTTNPFYNTM</sequence>
<dbReference type="InterPro" id="IPR000340">
    <property type="entry name" value="Dual-sp_phosphatase_cat-dom"/>
</dbReference>
<dbReference type="PANTHER" id="PTHR45864:SF3">
    <property type="entry name" value="PROTEIN PHOSPHATASE SLINGSHOT HOMOLOG 2"/>
    <property type="match status" value="1"/>
</dbReference>
<dbReference type="Pfam" id="PF23040">
    <property type="entry name" value="PH_SSH1-like_1st"/>
    <property type="match status" value="1"/>
</dbReference>
<evidence type="ECO:0000256" key="3">
    <source>
        <dbReference type="ARBA" id="ARBA00013081"/>
    </source>
</evidence>
<dbReference type="PROSITE" id="PS50054">
    <property type="entry name" value="TYR_PHOSPHATASE_DUAL"/>
    <property type="match status" value="1"/>
</dbReference>
<feature type="region of interest" description="Disordered" evidence="9">
    <location>
        <begin position="1169"/>
        <end position="1204"/>
    </location>
</feature>
<keyword evidence="13" id="KW-1185">Reference proteome</keyword>
<dbReference type="SMART" id="SM00195">
    <property type="entry name" value="DSPc"/>
    <property type="match status" value="1"/>
</dbReference>
<dbReference type="InterPro" id="IPR043588">
    <property type="entry name" value="SSH-N"/>
</dbReference>
<feature type="domain" description="Tyrosine specific protein phosphatases" evidence="11">
    <location>
        <begin position="399"/>
        <end position="453"/>
    </location>
</feature>
<protein>
    <recommendedName>
        <fullName evidence="3">protein-serine/threonine phosphatase</fullName>
        <ecNumber evidence="3">3.1.3.16</ecNumber>
    </recommendedName>
</protein>
<evidence type="ECO:0000259" key="12">
    <source>
        <dbReference type="PROSITE" id="PS51998"/>
    </source>
</evidence>
<evidence type="ECO:0000313" key="14">
    <source>
        <dbReference type="RefSeq" id="XP_070418907.1"/>
    </source>
</evidence>
<dbReference type="InterPro" id="IPR020422">
    <property type="entry name" value="TYR_PHOSPHATASE_DUAL_dom"/>
</dbReference>
<comment type="similarity">
    <text evidence="2">Belongs to the protein-tyrosine phosphatase family.</text>
</comment>
<keyword evidence="4" id="KW-0963">Cytoplasm</keyword>
<feature type="compositionally biased region" description="Low complexity" evidence="9">
    <location>
        <begin position="9"/>
        <end position="23"/>
    </location>
</feature>
<feature type="domain" description="Tyrosine-protein phosphatase" evidence="10">
    <location>
        <begin position="334"/>
        <end position="475"/>
    </location>
</feature>
<feature type="compositionally biased region" description="Basic and acidic residues" evidence="9">
    <location>
        <begin position="937"/>
        <end position="959"/>
    </location>
</feature>
<evidence type="ECO:0000256" key="4">
    <source>
        <dbReference type="ARBA" id="ARBA00022490"/>
    </source>
</evidence>
<dbReference type="Pfam" id="PF00782">
    <property type="entry name" value="DSPc"/>
    <property type="match status" value="1"/>
</dbReference>
<dbReference type="PROSITE" id="PS00383">
    <property type="entry name" value="TYR_PHOSPHATASE_1"/>
    <property type="match status" value="1"/>
</dbReference>
<feature type="compositionally biased region" description="Polar residues" evidence="9">
    <location>
        <begin position="1116"/>
        <end position="1125"/>
    </location>
</feature>
<feature type="region of interest" description="Disordered" evidence="9">
    <location>
        <begin position="1101"/>
        <end position="1134"/>
    </location>
</feature>
<dbReference type="InterPro" id="IPR014876">
    <property type="entry name" value="DEK_C"/>
</dbReference>
<evidence type="ECO:0000256" key="8">
    <source>
        <dbReference type="ARBA" id="ARBA00048336"/>
    </source>
</evidence>
<keyword evidence="5" id="KW-0378">Hydrolase</keyword>
<evidence type="ECO:0000256" key="6">
    <source>
        <dbReference type="ARBA" id="ARBA00022912"/>
    </source>
</evidence>
<keyword evidence="6" id="KW-0904">Protein phosphatase</keyword>
<organism evidence="13 14">
    <name type="scientific">Equus przewalskii</name>
    <name type="common">Przewalski's horse</name>
    <name type="synonym">Equus caballus przewalskii</name>
    <dbReference type="NCBI Taxonomy" id="9798"/>
    <lineage>
        <taxon>Eukaryota</taxon>
        <taxon>Metazoa</taxon>
        <taxon>Chordata</taxon>
        <taxon>Craniata</taxon>
        <taxon>Vertebrata</taxon>
        <taxon>Euteleostomi</taxon>
        <taxon>Mammalia</taxon>
        <taxon>Eutheria</taxon>
        <taxon>Laurasiatheria</taxon>
        <taxon>Perissodactyla</taxon>
        <taxon>Equidae</taxon>
        <taxon>Equus</taxon>
    </lineage>
</organism>
<evidence type="ECO:0000259" key="10">
    <source>
        <dbReference type="PROSITE" id="PS50054"/>
    </source>
</evidence>
<evidence type="ECO:0000313" key="13">
    <source>
        <dbReference type="Proteomes" id="UP001652662"/>
    </source>
</evidence>
<proteinExistence type="inferred from homology"/>
<feature type="compositionally biased region" description="Polar residues" evidence="9">
    <location>
        <begin position="1169"/>
        <end position="1199"/>
    </location>
</feature>
<evidence type="ECO:0000256" key="9">
    <source>
        <dbReference type="SAM" id="MobiDB-lite"/>
    </source>
</evidence>
<feature type="region of interest" description="Disordered" evidence="9">
    <location>
        <begin position="904"/>
        <end position="974"/>
    </location>
</feature>
<dbReference type="Gene3D" id="3.90.190.10">
    <property type="entry name" value="Protein tyrosine phosphatase superfamily"/>
    <property type="match status" value="1"/>
</dbReference>
<feature type="region of interest" description="Disordered" evidence="9">
    <location>
        <begin position="693"/>
        <end position="754"/>
    </location>
</feature>
<feature type="compositionally biased region" description="Basic residues" evidence="9">
    <location>
        <begin position="1423"/>
        <end position="1434"/>
    </location>
</feature>
<dbReference type="CDD" id="cd11652">
    <property type="entry name" value="SSH-N"/>
    <property type="match status" value="1"/>
</dbReference>
<evidence type="ECO:0000259" key="11">
    <source>
        <dbReference type="PROSITE" id="PS50056"/>
    </source>
</evidence>
<comment type="subcellular location">
    <subcellularLocation>
        <location evidence="1">Cytoplasm</location>
        <location evidence="1">Cytoskeleton</location>
    </subcellularLocation>
</comment>
<gene>
    <name evidence="14" type="primary">SSH2</name>
</gene>
<feature type="compositionally biased region" description="Low complexity" evidence="9">
    <location>
        <begin position="1237"/>
        <end position="1250"/>
    </location>
</feature>
<dbReference type="Pfam" id="PF08766">
    <property type="entry name" value="DEK_C"/>
    <property type="match status" value="1"/>
</dbReference>
<dbReference type="PROSITE" id="PS51998">
    <property type="entry name" value="DEK_C"/>
    <property type="match status" value="1"/>
</dbReference>
<feature type="region of interest" description="Disordered" evidence="9">
    <location>
        <begin position="863"/>
        <end position="890"/>
    </location>
</feature>
<dbReference type="PROSITE" id="PS50056">
    <property type="entry name" value="TYR_PHOSPHATASE_2"/>
    <property type="match status" value="1"/>
</dbReference>
<reference evidence="14" key="1">
    <citation type="submission" date="2025-08" db="UniProtKB">
        <authorList>
            <consortium name="RefSeq"/>
        </authorList>
    </citation>
    <scope>IDENTIFICATION</scope>
    <source>
        <tissue evidence="14">Blood</tissue>
    </source>
</reference>